<feature type="transmembrane region" description="Helical" evidence="1">
    <location>
        <begin position="104"/>
        <end position="124"/>
    </location>
</feature>
<dbReference type="AlphaFoldDB" id="A0A7U3YLX6"/>
<feature type="transmembrane region" description="Helical" evidence="1">
    <location>
        <begin position="242"/>
        <end position="261"/>
    </location>
</feature>
<gene>
    <name evidence="2" type="ordered locus">Despr_1659</name>
</gene>
<keyword evidence="3" id="KW-1185">Reference proteome</keyword>
<accession>A0A7U3YLX6</accession>
<feature type="transmembrane region" description="Helical" evidence="1">
    <location>
        <begin position="74"/>
        <end position="92"/>
    </location>
</feature>
<evidence type="ECO:0008006" key="4">
    <source>
        <dbReference type="Google" id="ProtNLM"/>
    </source>
</evidence>
<evidence type="ECO:0000313" key="3">
    <source>
        <dbReference type="Proteomes" id="UP000006365"/>
    </source>
</evidence>
<protein>
    <recommendedName>
        <fullName evidence="4">DUF2157 domain-containing protein</fullName>
    </recommendedName>
</protein>
<feature type="transmembrane region" description="Helical" evidence="1">
    <location>
        <begin position="133"/>
        <end position="153"/>
    </location>
</feature>
<feature type="transmembrane region" description="Helical" evidence="1">
    <location>
        <begin position="273"/>
        <end position="292"/>
    </location>
</feature>
<keyword evidence="1" id="KW-0812">Transmembrane</keyword>
<proteinExistence type="predicted"/>
<dbReference type="EMBL" id="CP002364">
    <property type="protein sequence ID" value="ADW17811.1"/>
    <property type="molecule type" value="Genomic_DNA"/>
</dbReference>
<organism evidence="2 3">
    <name type="scientific">Desulfobulbus propionicus (strain ATCC 33891 / DSM 2032 / VKM B-1956 / 1pr3)</name>
    <dbReference type="NCBI Taxonomy" id="577650"/>
    <lineage>
        <taxon>Bacteria</taxon>
        <taxon>Pseudomonadati</taxon>
        <taxon>Thermodesulfobacteriota</taxon>
        <taxon>Desulfobulbia</taxon>
        <taxon>Desulfobulbales</taxon>
        <taxon>Desulfobulbaceae</taxon>
        <taxon>Desulfobulbus</taxon>
    </lineage>
</organism>
<sequence>MDIRSRAEAQQRVDQLAAFRAELAIIEQKHVITLDEGQREAVHRYHDQVLARLAAVFDIDLTSRDKQLSLGMRITAFFGAMGLAASVFFFYFQYWGWLATNTQVTILVAMPLAGLLLTMAAVWMERSGYFSKLFALVSLVCFMLDFSLLGQIFNLGPTPHALLVWAAFACLLAYATEGRFLLAMGILCFAAFLSAQTATWNGCYWISFGERPENFLPAALCFFLFALLPQRRYTGFPAIYRIFALLFFFLPALILCNWGALSYIDLAPERIEALYQVLGFVASAAAIGLGIVKGWPETVNSGTVFLTLFLYTKFYDWWWDWMPKYQFFLIIGLTALCMLLILKRMRFLSIRRKAEMTV</sequence>
<feature type="transmembrane region" description="Helical" evidence="1">
    <location>
        <begin position="159"/>
        <end position="175"/>
    </location>
</feature>
<feature type="transmembrane region" description="Helical" evidence="1">
    <location>
        <begin position="325"/>
        <end position="342"/>
    </location>
</feature>
<evidence type="ECO:0000313" key="2">
    <source>
        <dbReference type="EMBL" id="ADW17811.1"/>
    </source>
</evidence>
<evidence type="ECO:0000256" key="1">
    <source>
        <dbReference type="SAM" id="Phobius"/>
    </source>
</evidence>
<feature type="transmembrane region" description="Helical" evidence="1">
    <location>
        <begin position="214"/>
        <end position="230"/>
    </location>
</feature>
<dbReference type="KEGG" id="dpr:Despr_1659"/>
<name>A0A7U3YLX6_DESPD</name>
<feature type="transmembrane region" description="Helical" evidence="1">
    <location>
        <begin position="299"/>
        <end position="319"/>
    </location>
</feature>
<keyword evidence="1" id="KW-0472">Membrane</keyword>
<dbReference type="Proteomes" id="UP000006365">
    <property type="component" value="Chromosome"/>
</dbReference>
<dbReference type="RefSeq" id="WP_015724352.1">
    <property type="nucleotide sequence ID" value="NC_014972.1"/>
</dbReference>
<keyword evidence="1" id="KW-1133">Transmembrane helix</keyword>
<reference evidence="2 3" key="1">
    <citation type="journal article" date="2011" name="Stand. Genomic Sci.">
        <title>Complete genome sequence of Desulfobulbus propionicus type strain (1pr3).</title>
        <authorList>
            <person name="Pagani I."/>
            <person name="Lapidus A."/>
            <person name="Nolan M."/>
            <person name="Lucas S."/>
            <person name="Hammon N."/>
            <person name="Deshpande S."/>
            <person name="Cheng J.F."/>
            <person name="Chertkov O."/>
            <person name="Davenport K."/>
            <person name="Tapia R."/>
            <person name="Han C."/>
            <person name="Goodwin L."/>
            <person name="Pitluck S."/>
            <person name="Liolios K."/>
            <person name="Mavromatis K."/>
            <person name="Ivanova N."/>
            <person name="Mikhailova N."/>
            <person name="Pati A."/>
            <person name="Chen A."/>
            <person name="Palaniappan K."/>
            <person name="Land M."/>
            <person name="Hauser L."/>
            <person name="Chang Y.J."/>
            <person name="Jeffries C.D."/>
            <person name="Detter J.C."/>
            <person name="Brambilla E."/>
            <person name="Kannan K.P."/>
            <person name="Djao O.D."/>
            <person name="Rohde M."/>
            <person name="Pukall R."/>
            <person name="Spring S."/>
            <person name="Goker M."/>
            <person name="Sikorski J."/>
            <person name="Woyke T."/>
            <person name="Bristow J."/>
            <person name="Eisen J.A."/>
            <person name="Markowitz V."/>
            <person name="Hugenholtz P."/>
            <person name="Kyrpides N.C."/>
            <person name="Klenk H.P."/>
        </authorList>
    </citation>
    <scope>NUCLEOTIDE SEQUENCE [LARGE SCALE GENOMIC DNA]</scope>
    <source>
        <strain evidence="3">ATCC 33891 / DSM 2032 / 1pr3</strain>
    </source>
</reference>
<feature type="transmembrane region" description="Helical" evidence="1">
    <location>
        <begin position="182"/>
        <end position="208"/>
    </location>
</feature>